<dbReference type="InterPro" id="IPR051374">
    <property type="entry name" value="Ataxin-10/CTR86_families"/>
</dbReference>
<dbReference type="AlphaFoldDB" id="A0AAV7GNB8"/>
<evidence type="ECO:0000313" key="5">
    <source>
        <dbReference type="Proteomes" id="UP000775213"/>
    </source>
</evidence>
<dbReference type="Gene3D" id="1.25.10.10">
    <property type="entry name" value="Leucine-rich Repeat Variant"/>
    <property type="match status" value="2"/>
</dbReference>
<keyword evidence="1" id="KW-0132">Cell division</keyword>
<dbReference type="GO" id="GO:0005829">
    <property type="term" value="C:cytosol"/>
    <property type="evidence" value="ECO:0007669"/>
    <property type="project" value="TreeGrafter"/>
</dbReference>
<organism evidence="4 5">
    <name type="scientific">Dendrobium chrysotoxum</name>
    <name type="common">Orchid</name>
    <dbReference type="NCBI Taxonomy" id="161865"/>
    <lineage>
        <taxon>Eukaryota</taxon>
        <taxon>Viridiplantae</taxon>
        <taxon>Streptophyta</taxon>
        <taxon>Embryophyta</taxon>
        <taxon>Tracheophyta</taxon>
        <taxon>Spermatophyta</taxon>
        <taxon>Magnoliopsida</taxon>
        <taxon>Liliopsida</taxon>
        <taxon>Asparagales</taxon>
        <taxon>Orchidaceae</taxon>
        <taxon>Epidendroideae</taxon>
        <taxon>Malaxideae</taxon>
        <taxon>Dendrobiinae</taxon>
        <taxon>Dendrobium</taxon>
    </lineage>
</organism>
<sequence length="465" mass="51384">MEAKAESEETLEKLLEASKKPEGCTRLTTTGTLGALLHRLPTTLPDVLLILRILRNLCAGQAANQNAFLNNGGPAVMEAVLGSPLATAEIRRVGLQLLGNVALAGEEHRAAVWTANFPSRFLELAEFREPGVCDALCMLLDTCCSSVGGRRRLEELCDDEKGMPIMLAIIMTALTNGYQEEWLEWLVTKICIEEPYFLQLFEKMGLARDGYIYADEKYTFFTNTQAFLLELLSKCLSERPGDISMTNNFVLGILKIFKEATNVTDFISRGTSALPTGFPTTDVLGYSLMILRDACAWEDPSLAILEAPVDSLLSAGLVELILAFLQELEPPSIVRRSMANTSGEAVMTEAKKVCPYKGFRRDLVSVIGNCLHGRKHVQDEIRKRNAIPLLLQQCVVDDDNPFLREWGLLTARNLLEGNLENQQYIVELQLQDTVNTPEISGLGLKVEVDKNTGRAKLVNVSCAEL</sequence>
<gene>
    <name evidence="4" type="ORF">IEQ34_014930</name>
</gene>
<accession>A0AAV7GNB8</accession>
<dbReference type="InterPro" id="IPR016024">
    <property type="entry name" value="ARM-type_fold"/>
</dbReference>
<dbReference type="InterPro" id="IPR019156">
    <property type="entry name" value="Ataxin-10_domain"/>
</dbReference>
<dbReference type="Proteomes" id="UP000775213">
    <property type="component" value="Unassembled WGS sequence"/>
</dbReference>
<evidence type="ECO:0000259" key="3">
    <source>
        <dbReference type="Pfam" id="PF09759"/>
    </source>
</evidence>
<keyword evidence="2" id="KW-0131">Cell cycle</keyword>
<dbReference type="PANTHER" id="PTHR13255">
    <property type="entry name" value="ATAXIN-10"/>
    <property type="match status" value="1"/>
</dbReference>
<reference evidence="4 5" key="1">
    <citation type="journal article" date="2021" name="Hortic Res">
        <title>Chromosome-scale assembly of the Dendrobium chrysotoxum genome enhances the understanding of orchid evolution.</title>
        <authorList>
            <person name="Zhang Y."/>
            <person name="Zhang G.Q."/>
            <person name="Zhang D."/>
            <person name="Liu X.D."/>
            <person name="Xu X.Y."/>
            <person name="Sun W.H."/>
            <person name="Yu X."/>
            <person name="Zhu X."/>
            <person name="Wang Z.W."/>
            <person name="Zhao X."/>
            <person name="Zhong W.Y."/>
            <person name="Chen H."/>
            <person name="Yin W.L."/>
            <person name="Huang T."/>
            <person name="Niu S.C."/>
            <person name="Liu Z.J."/>
        </authorList>
    </citation>
    <scope>NUCLEOTIDE SEQUENCE [LARGE SCALE GENOMIC DNA]</scope>
    <source>
        <strain evidence="4">Lindl</strain>
    </source>
</reference>
<evidence type="ECO:0000256" key="1">
    <source>
        <dbReference type="ARBA" id="ARBA00022618"/>
    </source>
</evidence>
<dbReference type="Pfam" id="PF09759">
    <property type="entry name" value="Atx10homo_assoc"/>
    <property type="match status" value="1"/>
</dbReference>
<dbReference type="InterPro" id="IPR011989">
    <property type="entry name" value="ARM-like"/>
</dbReference>
<feature type="domain" description="Ataxin-10" evidence="3">
    <location>
        <begin position="359"/>
        <end position="457"/>
    </location>
</feature>
<keyword evidence="5" id="KW-1185">Reference proteome</keyword>
<evidence type="ECO:0000313" key="4">
    <source>
        <dbReference type="EMBL" id="KAH0457023.1"/>
    </source>
</evidence>
<proteinExistence type="predicted"/>
<comment type="caution">
    <text evidence="4">The sequence shown here is derived from an EMBL/GenBank/DDBJ whole genome shotgun (WGS) entry which is preliminary data.</text>
</comment>
<dbReference type="PANTHER" id="PTHR13255:SF0">
    <property type="entry name" value="ATAXIN-10"/>
    <property type="match status" value="1"/>
</dbReference>
<dbReference type="GO" id="GO:0051301">
    <property type="term" value="P:cell division"/>
    <property type="evidence" value="ECO:0007669"/>
    <property type="project" value="UniProtKB-KW"/>
</dbReference>
<name>A0AAV7GNB8_DENCH</name>
<evidence type="ECO:0000256" key="2">
    <source>
        <dbReference type="ARBA" id="ARBA00023306"/>
    </source>
</evidence>
<protein>
    <recommendedName>
        <fullName evidence="3">Ataxin-10 domain-containing protein</fullName>
    </recommendedName>
</protein>
<dbReference type="EMBL" id="JAGFBR010000013">
    <property type="protein sequence ID" value="KAH0457023.1"/>
    <property type="molecule type" value="Genomic_DNA"/>
</dbReference>
<dbReference type="SUPFAM" id="SSF48371">
    <property type="entry name" value="ARM repeat"/>
    <property type="match status" value="1"/>
</dbReference>